<organism evidence="1 2">
    <name type="scientific">Gimesia benthica</name>
    <dbReference type="NCBI Taxonomy" id="2608982"/>
    <lineage>
        <taxon>Bacteria</taxon>
        <taxon>Pseudomonadati</taxon>
        <taxon>Planctomycetota</taxon>
        <taxon>Planctomycetia</taxon>
        <taxon>Planctomycetales</taxon>
        <taxon>Planctomycetaceae</taxon>
        <taxon>Gimesia</taxon>
    </lineage>
</organism>
<dbReference type="SUPFAM" id="SSF50965">
    <property type="entry name" value="Galactose oxidase, central domain"/>
    <property type="match status" value="1"/>
</dbReference>
<protein>
    <submittedName>
        <fullName evidence="1">Uncharacterized protein</fullName>
    </submittedName>
</protein>
<dbReference type="Proteomes" id="UP000427281">
    <property type="component" value="Chromosome"/>
</dbReference>
<reference evidence="1 2" key="1">
    <citation type="submission" date="2019-09" db="EMBL/GenBank/DDBJ databases">
        <title>Gimesia benthica sp. nov., a novel bacterium isolated from deep-sea water of the Northwest Indian Ocean.</title>
        <authorList>
            <person name="Dai X."/>
        </authorList>
    </citation>
    <scope>NUCLEOTIDE SEQUENCE [LARGE SCALE GENOMIC DNA]</scope>
    <source>
        <strain evidence="1 2">E7</strain>
    </source>
</reference>
<dbReference type="AlphaFoldDB" id="A0A6I6AH50"/>
<accession>A0A6I6AH50</accession>
<keyword evidence="2" id="KW-1185">Reference proteome</keyword>
<evidence type="ECO:0000313" key="2">
    <source>
        <dbReference type="Proteomes" id="UP000427281"/>
    </source>
</evidence>
<gene>
    <name evidence="1" type="ORF">F1728_24040</name>
</gene>
<evidence type="ECO:0000313" key="1">
    <source>
        <dbReference type="EMBL" id="QGQ25568.1"/>
    </source>
</evidence>
<sequence length="533" mass="59302">MRSENPPVECRTMMRFCLLLTGCLGFLCLESVKSNAAEPEKAATPLLKISARVDLGEDVGQSFGSLFELRDADGTVIAGAGFLDVYNTRFRGDRHTLQFYVKQPGTTPTAQTKRLPHPDLDTGVYLLDLNQTISAWSGYRPGALRTWNPAAGKWIDTPEPPTGPVGSGDGIQRVGTGVLTFSSNRAAYNGRIILEPPAEGRYYNFYYAQGFLCFYHGMRSEQGGFTKVVACPWKPSDGGPVDLSRAVSIDCKFVGATPFAWGQYRNELLTVSNWGGVYVFDGNKWRTILEASDKSSYQVYSMLNFRDRLLLAQYPSGELFEYTGGTEIRQLSGWPPRLPGVSPSAREAQTLAIYRGDLFVGVWPWAELWRYDADADRWFSEGRMFSHPELTDKTVHPYEAEAVQHKLVLNHWGQRITGLVPQGGALMVSTSSKGTYPWSDQYTFLTDAQRREYGAVLAFEMPGNLAAQLKWKDQPLELEFCIEPGRLVIRQDGQEIGATAFAATDVKRLQQARVVWGEGVFGKLKGTVQGTRE</sequence>
<dbReference type="KEGG" id="gim:F1728_24040"/>
<dbReference type="EMBL" id="CP043930">
    <property type="protein sequence ID" value="QGQ25568.1"/>
    <property type="molecule type" value="Genomic_DNA"/>
</dbReference>
<dbReference type="InterPro" id="IPR011043">
    <property type="entry name" value="Gal_Oxase/kelch_b-propeller"/>
</dbReference>
<name>A0A6I6AH50_9PLAN</name>
<proteinExistence type="predicted"/>
<dbReference type="RefSeq" id="WP_155366219.1">
    <property type="nucleotide sequence ID" value="NZ_CP043930.1"/>
</dbReference>